<protein>
    <submittedName>
        <fullName evidence="2">Uncharacterized protein</fullName>
    </submittedName>
</protein>
<feature type="transmembrane region" description="Helical" evidence="1">
    <location>
        <begin position="124"/>
        <end position="142"/>
    </location>
</feature>
<keyword evidence="3" id="KW-1185">Reference proteome</keyword>
<feature type="transmembrane region" description="Helical" evidence="1">
    <location>
        <begin position="154"/>
        <end position="175"/>
    </location>
</feature>
<dbReference type="OrthoDB" id="67700at2759"/>
<keyword evidence="1" id="KW-0472">Membrane</keyword>
<dbReference type="EMBL" id="BNCP01000006">
    <property type="protein sequence ID" value="GIL74799.1"/>
    <property type="molecule type" value="Genomic_DNA"/>
</dbReference>
<evidence type="ECO:0000313" key="3">
    <source>
        <dbReference type="Proteomes" id="UP000747110"/>
    </source>
</evidence>
<organism evidence="2 3">
    <name type="scientific">Volvox reticuliferus</name>
    <dbReference type="NCBI Taxonomy" id="1737510"/>
    <lineage>
        <taxon>Eukaryota</taxon>
        <taxon>Viridiplantae</taxon>
        <taxon>Chlorophyta</taxon>
        <taxon>core chlorophytes</taxon>
        <taxon>Chlorophyceae</taxon>
        <taxon>CS clade</taxon>
        <taxon>Chlamydomonadales</taxon>
        <taxon>Volvocaceae</taxon>
        <taxon>Volvox</taxon>
    </lineage>
</organism>
<name>A0A8J4FHK2_9CHLO</name>
<keyword evidence="1" id="KW-1133">Transmembrane helix</keyword>
<accession>A0A8J4FHK2</accession>
<proteinExistence type="predicted"/>
<gene>
    <name evidence="2" type="ORF">Vretifemale_4698</name>
</gene>
<comment type="caution">
    <text evidence="2">The sequence shown here is derived from an EMBL/GenBank/DDBJ whole genome shotgun (WGS) entry which is preliminary data.</text>
</comment>
<sequence length="230" mass="24385">MGFYACMNIAALGSHCLLPRSSPWQQIFISMDIGATACAGFSALYASITDELSYGFRAADEGNGSKKYHVLNLLLGNGTLNMLAFIGLHIPFMAELLYIGTAVVSIIIVGTYICCRPCCGRQRCFVWLVFTGGAAALSGLPLDAILCRNLGPHVNHVTILFVGCHMILVGLFLYVQEELVVRYDTVAGAATKEAIATAAVDTAGKEAVTVERAGSGTAVGGENASLRKRK</sequence>
<evidence type="ECO:0000313" key="2">
    <source>
        <dbReference type="EMBL" id="GIL74799.1"/>
    </source>
</evidence>
<feature type="transmembrane region" description="Helical" evidence="1">
    <location>
        <begin position="69"/>
        <end position="90"/>
    </location>
</feature>
<keyword evidence="1" id="KW-0812">Transmembrane</keyword>
<reference evidence="2" key="1">
    <citation type="journal article" date="2021" name="Proc. Natl. Acad. Sci. U.S.A.">
        <title>Three genomes in the algal genus Volvox reveal the fate of a haploid sex-determining region after a transition to homothallism.</title>
        <authorList>
            <person name="Yamamoto K."/>
            <person name="Hamaji T."/>
            <person name="Kawai-Toyooka H."/>
            <person name="Matsuzaki R."/>
            <person name="Takahashi F."/>
            <person name="Nishimura Y."/>
            <person name="Kawachi M."/>
            <person name="Noguchi H."/>
            <person name="Minakuchi Y."/>
            <person name="Umen J.G."/>
            <person name="Toyoda A."/>
            <person name="Nozaki H."/>
        </authorList>
    </citation>
    <scope>NUCLEOTIDE SEQUENCE</scope>
    <source>
        <strain evidence="2">NIES-3786</strain>
    </source>
</reference>
<feature type="transmembrane region" description="Helical" evidence="1">
    <location>
        <begin position="96"/>
        <end position="115"/>
    </location>
</feature>
<feature type="transmembrane region" description="Helical" evidence="1">
    <location>
        <begin position="27"/>
        <end position="48"/>
    </location>
</feature>
<dbReference type="AlphaFoldDB" id="A0A8J4FHK2"/>
<dbReference type="Proteomes" id="UP000747110">
    <property type="component" value="Unassembled WGS sequence"/>
</dbReference>
<evidence type="ECO:0000256" key="1">
    <source>
        <dbReference type="SAM" id="Phobius"/>
    </source>
</evidence>